<keyword evidence="11 12" id="KW-0449">Lipoprotein</keyword>
<proteinExistence type="inferred from homology"/>
<evidence type="ECO:0000313" key="15">
    <source>
        <dbReference type="EMBL" id="MBL4953905.1"/>
    </source>
</evidence>
<keyword evidence="10 12" id="KW-0143">Chaperone</keyword>
<dbReference type="CDD" id="cd20070">
    <property type="entry name" value="5TM_YidC_Alb3"/>
    <property type="match status" value="1"/>
</dbReference>
<gene>
    <name evidence="12 15" type="primary">yidC</name>
    <name evidence="15" type="ORF">JK635_17110</name>
</gene>
<keyword evidence="6 12" id="KW-0653">Protein transport</keyword>
<comment type="subcellular location">
    <subcellularLocation>
        <location evidence="1 12">Cell membrane</location>
        <topology evidence="1 12">Multi-pass membrane protein</topology>
    </subcellularLocation>
</comment>
<dbReference type="PANTHER" id="PTHR12428">
    <property type="entry name" value="OXA1"/>
    <property type="match status" value="1"/>
</dbReference>
<organism evidence="15 16">
    <name type="scientific">Neobacillus paridis</name>
    <dbReference type="NCBI Taxonomy" id="2803862"/>
    <lineage>
        <taxon>Bacteria</taxon>
        <taxon>Bacillati</taxon>
        <taxon>Bacillota</taxon>
        <taxon>Bacilli</taxon>
        <taxon>Bacillales</taxon>
        <taxon>Bacillaceae</taxon>
        <taxon>Neobacillus</taxon>
    </lineage>
</organism>
<evidence type="ECO:0000256" key="9">
    <source>
        <dbReference type="ARBA" id="ARBA00023139"/>
    </source>
</evidence>
<evidence type="ECO:0000256" key="5">
    <source>
        <dbReference type="ARBA" id="ARBA00022729"/>
    </source>
</evidence>
<feature type="transmembrane region" description="Helical" evidence="12">
    <location>
        <begin position="168"/>
        <end position="188"/>
    </location>
</feature>
<accession>A0ABS1TRG4</accession>
<comment type="caution">
    <text evidence="15">The sequence shown here is derived from an EMBL/GenBank/DDBJ whole genome shotgun (WGS) entry which is preliminary data.</text>
</comment>
<comment type="similarity">
    <text evidence="12">Belongs to the OXA1/ALB3/YidC family. Type 2 subfamily.</text>
</comment>
<dbReference type="RefSeq" id="WP_202655163.1">
    <property type="nucleotide sequence ID" value="NZ_JAESWB010000247.1"/>
</dbReference>
<feature type="domain" description="Membrane insertase YidC/Oxa/ALB C-terminal" evidence="14">
    <location>
        <begin position="60"/>
        <end position="247"/>
    </location>
</feature>
<keyword evidence="4 12" id="KW-0812">Transmembrane</keyword>
<keyword evidence="2 12" id="KW-0813">Transport</keyword>
<keyword evidence="5 12" id="KW-0732">Signal</keyword>
<keyword evidence="3 12" id="KW-1003">Cell membrane</keyword>
<evidence type="ECO:0000256" key="13">
    <source>
        <dbReference type="SAM" id="SignalP"/>
    </source>
</evidence>
<dbReference type="NCBIfam" id="TIGR03592">
    <property type="entry name" value="yidC_oxa1_cterm"/>
    <property type="match status" value="1"/>
</dbReference>
<dbReference type="HAMAP" id="MF_01811">
    <property type="entry name" value="YidC_type2"/>
    <property type="match status" value="1"/>
</dbReference>
<feature type="transmembrane region" description="Helical" evidence="12">
    <location>
        <begin position="60"/>
        <end position="80"/>
    </location>
</feature>
<evidence type="ECO:0000256" key="12">
    <source>
        <dbReference type="HAMAP-Rule" id="MF_01811"/>
    </source>
</evidence>
<feature type="transmembrane region" description="Helical" evidence="12">
    <location>
        <begin position="135"/>
        <end position="156"/>
    </location>
</feature>
<dbReference type="InterPro" id="IPR001708">
    <property type="entry name" value="YidC/ALB3/OXA1/COX18"/>
</dbReference>
<name>A0ABS1TRG4_9BACI</name>
<dbReference type="InterPro" id="IPR047196">
    <property type="entry name" value="YidC_ALB_C"/>
</dbReference>
<feature type="transmembrane region" description="Helical" evidence="12">
    <location>
        <begin position="208"/>
        <end position="224"/>
    </location>
</feature>
<dbReference type="Proteomes" id="UP000623967">
    <property type="component" value="Unassembled WGS sequence"/>
</dbReference>
<feature type="signal peptide" evidence="13">
    <location>
        <begin position="1"/>
        <end position="22"/>
    </location>
</feature>
<dbReference type="PANTHER" id="PTHR12428:SF65">
    <property type="entry name" value="CYTOCHROME C OXIDASE ASSEMBLY PROTEIN COX18, MITOCHONDRIAL"/>
    <property type="match status" value="1"/>
</dbReference>
<evidence type="ECO:0000256" key="8">
    <source>
        <dbReference type="ARBA" id="ARBA00023136"/>
    </source>
</evidence>
<dbReference type="Pfam" id="PF02096">
    <property type="entry name" value="60KD_IMP"/>
    <property type="match status" value="1"/>
</dbReference>
<evidence type="ECO:0000256" key="3">
    <source>
        <dbReference type="ARBA" id="ARBA00022475"/>
    </source>
</evidence>
<sequence length="261" mass="29659">MKKLKSSLITIVLLMTTTVLLSACSSQPKGGNNTGFFHHYFVEPFSLIIKSTANLFNGNYGLAIIIVTLVIRFALMPLMLKQYKNQMNMKVKMEALKPEMDAIQKKMKLEKDPQKKQELQAEMMGLYQKHGVNPLNMGCLPILIQMPILTAFYYAIRSSNEIATHKFLWFSLGHPDIVLTAIAGLVYYFQFRVSQSTMTKEQQNQMKFMGLISPIMIVMVSLNAPAALPLYWVVGGTFLTIQTFISHRLYHNKQNVPQADK</sequence>
<keyword evidence="9" id="KW-0564">Palmitate</keyword>
<dbReference type="PROSITE" id="PS51257">
    <property type="entry name" value="PROKAR_LIPOPROTEIN"/>
    <property type="match status" value="1"/>
</dbReference>
<evidence type="ECO:0000313" key="16">
    <source>
        <dbReference type="Proteomes" id="UP000623967"/>
    </source>
</evidence>
<comment type="function">
    <text evidence="12">Required for the insertion and/or proper folding and/or complex formation of integral membrane proteins into the membrane. Involved in integration of membrane proteins that insert both dependently and independently of the Sec translocase complex, as well as at least some lipoproteins.</text>
</comment>
<keyword evidence="16" id="KW-1185">Reference proteome</keyword>
<keyword evidence="8 12" id="KW-0472">Membrane</keyword>
<evidence type="ECO:0000259" key="14">
    <source>
        <dbReference type="Pfam" id="PF02096"/>
    </source>
</evidence>
<protein>
    <recommendedName>
        <fullName evidence="12">Membrane protein insertase YidC</fullName>
    </recommendedName>
    <alternativeName>
        <fullName evidence="12">Foldase YidC</fullName>
    </alternativeName>
    <alternativeName>
        <fullName evidence="12">Membrane integrase YidC</fullName>
    </alternativeName>
    <alternativeName>
        <fullName evidence="12">Membrane protein YidC</fullName>
    </alternativeName>
</protein>
<keyword evidence="7 12" id="KW-1133">Transmembrane helix</keyword>
<evidence type="ECO:0000256" key="1">
    <source>
        <dbReference type="ARBA" id="ARBA00004651"/>
    </source>
</evidence>
<dbReference type="InterPro" id="IPR028055">
    <property type="entry name" value="YidC/Oxa/ALB_C"/>
</dbReference>
<evidence type="ECO:0000256" key="4">
    <source>
        <dbReference type="ARBA" id="ARBA00022692"/>
    </source>
</evidence>
<evidence type="ECO:0000256" key="11">
    <source>
        <dbReference type="ARBA" id="ARBA00023288"/>
    </source>
</evidence>
<evidence type="ECO:0000256" key="7">
    <source>
        <dbReference type="ARBA" id="ARBA00022989"/>
    </source>
</evidence>
<dbReference type="EMBL" id="JAESWB010000247">
    <property type="protein sequence ID" value="MBL4953905.1"/>
    <property type="molecule type" value="Genomic_DNA"/>
</dbReference>
<evidence type="ECO:0000256" key="6">
    <source>
        <dbReference type="ARBA" id="ARBA00022927"/>
    </source>
</evidence>
<reference evidence="15 16" key="1">
    <citation type="submission" date="2021-01" db="EMBL/GenBank/DDBJ databases">
        <title>Genome public.</title>
        <authorList>
            <person name="Liu C."/>
            <person name="Sun Q."/>
        </authorList>
    </citation>
    <scope>NUCLEOTIDE SEQUENCE [LARGE SCALE GENOMIC DNA]</scope>
    <source>
        <strain evidence="15 16">YIM B02564</strain>
    </source>
</reference>
<feature type="chain" id="PRO_5045874163" description="Membrane protein insertase YidC" evidence="13">
    <location>
        <begin position="23"/>
        <end position="261"/>
    </location>
</feature>
<evidence type="ECO:0000256" key="2">
    <source>
        <dbReference type="ARBA" id="ARBA00022448"/>
    </source>
</evidence>
<dbReference type="InterPro" id="IPR023060">
    <property type="entry name" value="YidC/YidC1/YidC2_Firmicutes"/>
</dbReference>
<evidence type="ECO:0000256" key="10">
    <source>
        <dbReference type="ARBA" id="ARBA00023186"/>
    </source>
</evidence>